<dbReference type="PANTHER" id="PTHR45842">
    <property type="entry name" value="SYNAPTIC ADHESION-LIKE MOLECULE SALM"/>
    <property type="match status" value="1"/>
</dbReference>
<dbReference type="SMART" id="SM00365">
    <property type="entry name" value="LRR_SD22"/>
    <property type="match status" value="9"/>
</dbReference>
<dbReference type="SMART" id="SM00369">
    <property type="entry name" value="LRR_TYP"/>
    <property type="match status" value="14"/>
</dbReference>
<dbReference type="OrthoDB" id="1055097at2759"/>
<sequence length="707" mass="81761">MKQVIIIILILIASTTVLCYCPKDKIHGIKKCSYRIECIETIKDIRLDNECTGAANFDIKIDVTLRNATDSFNLKADTDFLSMITTLRMFGNWPRTDLPFLDSMHRLRNVYLTYSNMQKINDSPFRNLINLESIDLSHNSLSEIEEIFQFDIRPFKMRKLSLAFNLIEEVPGYTFEALTSLQELDLSHNLIKELSEEPFCNLTNLVVLRLNNNNILYLNGAMNNLTNLQHLYLRHNQIENIDMESLKTINHLQTFDISNNKIEILQPIIFSRHWDHFDDGSIFRIILSENQIVLLHNATDFYDRFKKKLLKNEVQLITQLDLSKNSISHIEYNAFHSIGRLASLDLSNNKLLSFNVNSEDLMYVKYLNLSCNSLNSLYYESFSLMHNLQNLDLSHNLMDYFPDQSLSNTYRLKNLNVTYNYIEEIHNLRITFHSEGGVLDLSNNGLSTIYIPVDEALGLTELILSSNNISDAYLIRLADQRNLTKLDMSKNFIQELDESSLQLPNSIVCLDLSFNDIRVIGPSAFHRVNQLKTLRLSHNRIKSIEFGVFRGLTELLNLDLSYNEIELLDSKVFMDLKFLSVLSLRHNGLNFIDRDSWLTHKYNLKVYLDDNQLSCDWLAKALSDFNNGYSKMYPTVLVSTISGHSIEGIPCKQEVGFISDPQAKYMIDERLLITSQKILKAVQDQTSFLNKFVLRSYRHGADPDLVK</sequence>
<keyword evidence="6" id="KW-1185">Reference proteome</keyword>
<reference evidence="7" key="1">
    <citation type="submission" date="2025-08" db="UniProtKB">
        <authorList>
            <consortium name="RefSeq"/>
        </authorList>
    </citation>
    <scope>IDENTIFICATION</scope>
    <source>
        <tissue evidence="7">Whole body</tissue>
    </source>
</reference>
<dbReference type="InterPro" id="IPR003591">
    <property type="entry name" value="Leu-rich_rpt_typical-subtyp"/>
</dbReference>
<evidence type="ECO:0000313" key="6">
    <source>
        <dbReference type="Proteomes" id="UP001652626"/>
    </source>
</evidence>
<dbReference type="PRINTS" id="PR00019">
    <property type="entry name" value="LEURICHRPT"/>
</dbReference>
<dbReference type="Proteomes" id="UP001652626">
    <property type="component" value="Chromosome 18"/>
</dbReference>
<evidence type="ECO:0000256" key="4">
    <source>
        <dbReference type="ARBA" id="ARBA00023180"/>
    </source>
</evidence>
<organism evidence="6 7">
    <name type="scientific">Vanessa tameamea</name>
    <name type="common">Kamehameha butterfly</name>
    <dbReference type="NCBI Taxonomy" id="334116"/>
    <lineage>
        <taxon>Eukaryota</taxon>
        <taxon>Metazoa</taxon>
        <taxon>Ecdysozoa</taxon>
        <taxon>Arthropoda</taxon>
        <taxon>Hexapoda</taxon>
        <taxon>Insecta</taxon>
        <taxon>Pterygota</taxon>
        <taxon>Neoptera</taxon>
        <taxon>Endopterygota</taxon>
        <taxon>Lepidoptera</taxon>
        <taxon>Glossata</taxon>
        <taxon>Ditrysia</taxon>
        <taxon>Papilionoidea</taxon>
        <taxon>Nymphalidae</taxon>
        <taxon>Nymphalinae</taxon>
        <taxon>Vanessa</taxon>
    </lineage>
</organism>
<evidence type="ECO:0000256" key="2">
    <source>
        <dbReference type="ARBA" id="ARBA00022729"/>
    </source>
</evidence>
<dbReference type="InterPro" id="IPR050467">
    <property type="entry name" value="LRFN"/>
</dbReference>
<keyword evidence="4" id="KW-0325">Glycoprotein</keyword>
<dbReference type="PANTHER" id="PTHR45842:SF12">
    <property type="entry name" value="KEKKON 5, ISOFORM A"/>
    <property type="match status" value="1"/>
</dbReference>
<dbReference type="InterPro" id="IPR001611">
    <property type="entry name" value="Leu-rich_rpt"/>
</dbReference>
<keyword evidence="2 5" id="KW-0732">Signal</keyword>
<accession>A0A8B8IHD9</accession>
<keyword evidence="3" id="KW-0677">Repeat</keyword>
<dbReference type="SUPFAM" id="SSF52058">
    <property type="entry name" value="L domain-like"/>
    <property type="match status" value="2"/>
</dbReference>
<evidence type="ECO:0000313" key="7">
    <source>
        <dbReference type="RefSeq" id="XP_026496510.1"/>
    </source>
</evidence>
<proteinExistence type="predicted"/>
<dbReference type="AlphaFoldDB" id="A0A8B8IHD9"/>
<dbReference type="RefSeq" id="XP_026496510.1">
    <property type="nucleotide sequence ID" value="XM_026640725.2"/>
</dbReference>
<feature type="chain" id="PRO_5034372318" evidence="5">
    <location>
        <begin position="20"/>
        <end position="707"/>
    </location>
</feature>
<feature type="signal peptide" evidence="5">
    <location>
        <begin position="1"/>
        <end position="19"/>
    </location>
</feature>
<dbReference type="OMA" id="HIEYNAF"/>
<dbReference type="Gene3D" id="3.80.10.10">
    <property type="entry name" value="Ribonuclease Inhibitor"/>
    <property type="match status" value="3"/>
</dbReference>
<gene>
    <name evidence="7" type="primary">LOC113401020</name>
</gene>
<dbReference type="PROSITE" id="PS51450">
    <property type="entry name" value="LRR"/>
    <property type="match status" value="5"/>
</dbReference>
<keyword evidence="1" id="KW-0433">Leucine-rich repeat</keyword>
<dbReference type="InterPro" id="IPR032675">
    <property type="entry name" value="LRR_dom_sf"/>
</dbReference>
<dbReference type="Pfam" id="PF13855">
    <property type="entry name" value="LRR_8"/>
    <property type="match status" value="5"/>
</dbReference>
<dbReference type="GeneID" id="113401020"/>
<evidence type="ECO:0000256" key="5">
    <source>
        <dbReference type="SAM" id="SignalP"/>
    </source>
</evidence>
<evidence type="ECO:0000256" key="3">
    <source>
        <dbReference type="ARBA" id="ARBA00022737"/>
    </source>
</evidence>
<protein>
    <submittedName>
        <fullName evidence="7">Leucine-rich repeats and immunoglobulin-like domains protein 2</fullName>
    </submittedName>
</protein>
<evidence type="ECO:0000256" key="1">
    <source>
        <dbReference type="ARBA" id="ARBA00022614"/>
    </source>
</evidence>
<name>A0A8B8IHD9_VANTA</name>